<accession>A0A482XXF1</accession>
<proteinExistence type="predicted"/>
<feature type="domain" description="Transcriptional repressor NrdR-like N-terminal" evidence="1">
    <location>
        <begin position="1"/>
        <end position="42"/>
    </location>
</feature>
<dbReference type="Proteomes" id="UP000292704">
    <property type="component" value="Unassembled WGS sequence"/>
</dbReference>
<evidence type="ECO:0000313" key="2">
    <source>
        <dbReference type="EMBL" id="RZH67832.1"/>
    </source>
</evidence>
<name>A0A482XXF1_9EURY</name>
<evidence type="ECO:0000313" key="3">
    <source>
        <dbReference type="Proteomes" id="UP000292704"/>
    </source>
</evidence>
<organism evidence="2 3">
    <name type="scientific">Natrinema altunense</name>
    <dbReference type="NCBI Taxonomy" id="222984"/>
    <lineage>
        <taxon>Archaea</taxon>
        <taxon>Methanobacteriati</taxon>
        <taxon>Methanobacteriota</taxon>
        <taxon>Stenosarchaea group</taxon>
        <taxon>Halobacteria</taxon>
        <taxon>Halobacteriales</taxon>
        <taxon>Natrialbaceae</taxon>
        <taxon>Natrinema</taxon>
    </lineage>
</organism>
<dbReference type="PANTHER" id="PTHR30455">
    <property type="entry name" value="TRANSCRIPTIONAL REPRESSOR NRDR"/>
    <property type="match status" value="1"/>
</dbReference>
<dbReference type="Pfam" id="PF22811">
    <property type="entry name" value="Zn_ribbon_NrdR"/>
    <property type="match status" value="1"/>
</dbReference>
<dbReference type="EMBL" id="SHMR01000003">
    <property type="protein sequence ID" value="RZH67832.1"/>
    <property type="molecule type" value="Genomic_DNA"/>
</dbReference>
<dbReference type="GO" id="GO:0008270">
    <property type="term" value="F:zinc ion binding"/>
    <property type="evidence" value="ECO:0007669"/>
    <property type="project" value="InterPro"/>
</dbReference>
<reference evidence="2 3" key="1">
    <citation type="submission" date="2019-02" db="EMBL/GenBank/DDBJ databases">
        <title>Genome analysis provides insights into bioremediation potentialities and Haloocin production by Natrinema altunense strain 4.1R isolated from Chott Douz in Tunisian desert.</title>
        <authorList>
            <person name="Najjari A."/>
            <person name="Youssef N."/>
            <person name="Ben Dhia O."/>
            <person name="Ferjani R."/>
            <person name="El Hidri D."/>
            <person name="Ouzari H.I."/>
            <person name="Cherif A."/>
        </authorList>
    </citation>
    <scope>NUCLEOTIDE SEQUENCE [LARGE SCALE GENOMIC DNA]</scope>
    <source>
        <strain evidence="2 3">4.1R</strain>
    </source>
</reference>
<dbReference type="GO" id="GO:0045892">
    <property type="term" value="P:negative regulation of DNA-templated transcription"/>
    <property type="evidence" value="ECO:0007669"/>
    <property type="project" value="InterPro"/>
</dbReference>
<comment type="caution">
    <text evidence="2">The sequence shown here is derived from an EMBL/GenBank/DDBJ whole genome shotgun (WGS) entry which is preliminary data.</text>
</comment>
<dbReference type="InterPro" id="IPR003796">
    <property type="entry name" value="RNR_NrdR-like"/>
</dbReference>
<sequence length="159" mass="18080">MNCPDCGNERTHVIDTGTSTDETTIRRHRKCHRRSLRFATPERPEWVSLDVKNRDGPVESVTRMKLRTRTERAIGKCNPSETTVTCLVDEIESVDHDRETCIVSPTFSSERVSERIHDIGTVTTSDSYQDTINSLNPKRTVANSIRPSVLKPKVSDQRQ</sequence>
<dbReference type="AlphaFoldDB" id="A0A482XXF1"/>
<gene>
    <name evidence="2" type="ORF">ELS17_09895</name>
</gene>
<protein>
    <submittedName>
        <fullName evidence="2">Transcriptional regulator NrdR</fullName>
    </submittedName>
</protein>
<dbReference type="PANTHER" id="PTHR30455:SF2">
    <property type="entry name" value="TRANSCRIPTIONAL REPRESSOR NRDR"/>
    <property type="match status" value="1"/>
</dbReference>
<dbReference type="InterPro" id="IPR055173">
    <property type="entry name" value="NrdR-like_N"/>
</dbReference>
<evidence type="ECO:0000259" key="1">
    <source>
        <dbReference type="Pfam" id="PF22811"/>
    </source>
</evidence>